<accession>A0A2N1MTH8</accession>
<sequence>MAPEKLAIENEENNNNDSQKKKVPYDSKCEIYSVGALLWEIAELKKPHYDLDKSVLFVGIRKRVSERYCLPFSNDVPTEWRTIVTFNMYILYKYVIYNGSQNLCGHNMKFDRRIYKVTNKFQMVITQHHVDVIDDDEVYNNPNLHSKEQDELEIPDGKFLNK</sequence>
<dbReference type="InterPro" id="IPR011009">
    <property type="entry name" value="Kinase-like_dom_sf"/>
</dbReference>
<dbReference type="Proteomes" id="UP000233469">
    <property type="component" value="Unassembled WGS sequence"/>
</dbReference>
<gene>
    <name evidence="2" type="ORF">RhiirC2_853945</name>
</gene>
<evidence type="ECO:0000313" key="2">
    <source>
        <dbReference type="EMBL" id="PKK64952.1"/>
    </source>
</evidence>
<feature type="region of interest" description="Disordered" evidence="1">
    <location>
        <begin position="1"/>
        <end position="22"/>
    </location>
</feature>
<evidence type="ECO:0000313" key="3">
    <source>
        <dbReference type="Proteomes" id="UP000233469"/>
    </source>
</evidence>
<organism evidence="2 3">
    <name type="scientific">Rhizophagus irregularis</name>
    <dbReference type="NCBI Taxonomy" id="588596"/>
    <lineage>
        <taxon>Eukaryota</taxon>
        <taxon>Fungi</taxon>
        <taxon>Fungi incertae sedis</taxon>
        <taxon>Mucoromycota</taxon>
        <taxon>Glomeromycotina</taxon>
        <taxon>Glomeromycetes</taxon>
        <taxon>Glomerales</taxon>
        <taxon>Glomeraceae</taxon>
        <taxon>Rhizophagus</taxon>
    </lineage>
</organism>
<dbReference type="EMBL" id="LLXL01001351">
    <property type="protein sequence ID" value="PKK64952.1"/>
    <property type="molecule type" value="Genomic_DNA"/>
</dbReference>
<dbReference type="VEuPathDB" id="FungiDB:RhiirA1_537677"/>
<dbReference type="AlphaFoldDB" id="A0A2N1MTH8"/>
<dbReference type="VEuPathDB" id="FungiDB:RhiirFUN_002859"/>
<evidence type="ECO:0000256" key="1">
    <source>
        <dbReference type="SAM" id="MobiDB-lite"/>
    </source>
</evidence>
<evidence type="ECO:0008006" key="4">
    <source>
        <dbReference type="Google" id="ProtNLM"/>
    </source>
</evidence>
<name>A0A2N1MTH8_9GLOM</name>
<reference evidence="2 3" key="1">
    <citation type="submission" date="2016-04" db="EMBL/GenBank/DDBJ databases">
        <title>Genome analyses suggest a sexual origin of heterokaryosis in a supposedly ancient asexual fungus.</title>
        <authorList>
            <person name="Ropars J."/>
            <person name="Sedzielewska K."/>
            <person name="Noel J."/>
            <person name="Charron P."/>
            <person name="Farinelli L."/>
            <person name="Marton T."/>
            <person name="Kruger M."/>
            <person name="Pelin A."/>
            <person name="Brachmann A."/>
            <person name="Corradi N."/>
        </authorList>
    </citation>
    <scope>NUCLEOTIDE SEQUENCE [LARGE SCALE GENOMIC DNA]</scope>
    <source>
        <strain evidence="2 3">C2</strain>
    </source>
</reference>
<proteinExistence type="predicted"/>
<protein>
    <recommendedName>
        <fullName evidence="4">Protein kinase domain-containing protein</fullName>
    </recommendedName>
</protein>
<dbReference type="VEuPathDB" id="FungiDB:FUN_002796"/>
<dbReference type="Gene3D" id="1.10.510.10">
    <property type="entry name" value="Transferase(Phosphotransferase) domain 1"/>
    <property type="match status" value="1"/>
</dbReference>
<reference evidence="2 3" key="2">
    <citation type="submission" date="2017-10" db="EMBL/GenBank/DDBJ databases">
        <title>Extensive intraspecific genome diversity in a model arbuscular mycorrhizal fungus.</title>
        <authorList>
            <person name="Chen E.C.H."/>
            <person name="Morin E."/>
            <person name="Baudet D."/>
            <person name="Noel J."/>
            <person name="Ndikumana S."/>
            <person name="Charron P."/>
            <person name="St-Onge C."/>
            <person name="Giorgi J."/>
            <person name="Grigoriev I.V."/>
            <person name="Roux C."/>
            <person name="Martin F.M."/>
            <person name="Corradi N."/>
        </authorList>
    </citation>
    <scope>NUCLEOTIDE SEQUENCE [LARGE SCALE GENOMIC DNA]</scope>
    <source>
        <strain evidence="2 3">C2</strain>
    </source>
</reference>
<comment type="caution">
    <text evidence="2">The sequence shown here is derived from an EMBL/GenBank/DDBJ whole genome shotgun (WGS) entry which is preliminary data.</text>
</comment>
<dbReference type="SUPFAM" id="SSF56112">
    <property type="entry name" value="Protein kinase-like (PK-like)"/>
    <property type="match status" value="1"/>
</dbReference>